<dbReference type="Pfam" id="PF05637">
    <property type="entry name" value="Glyco_transf_34"/>
    <property type="match status" value="1"/>
</dbReference>
<dbReference type="OrthoDB" id="205108at2759"/>
<keyword evidence="3" id="KW-0328">Glycosyltransferase</keyword>
<feature type="region of interest" description="Disordered" evidence="10">
    <location>
        <begin position="584"/>
        <end position="615"/>
    </location>
</feature>
<keyword evidence="8" id="KW-0333">Golgi apparatus</keyword>
<evidence type="ECO:0000256" key="10">
    <source>
        <dbReference type="SAM" id="MobiDB-lite"/>
    </source>
</evidence>
<dbReference type="AlphaFoldDB" id="A0A835C0A0"/>
<dbReference type="InterPro" id="IPR029044">
    <property type="entry name" value="Nucleotide-diphossugar_trans"/>
</dbReference>
<evidence type="ECO:0000313" key="12">
    <source>
        <dbReference type="Proteomes" id="UP000636709"/>
    </source>
</evidence>
<keyword evidence="4" id="KW-0808">Transferase</keyword>
<comment type="caution">
    <text evidence="11">The sequence shown here is derived from an EMBL/GenBank/DDBJ whole genome shotgun (WGS) entry which is preliminary data.</text>
</comment>
<evidence type="ECO:0000256" key="4">
    <source>
        <dbReference type="ARBA" id="ARBA00022679"/>
    </source>
</evidence>
<evidence type="ECO:0000313" key="11">
    <source>
        <dbReference type="EMBL" id="KAF8707084.1"/>
    </source>
</evidence>
<keyword evidence="6" id="KW-0735">Signal-anchor</keyword>
<keyword evidence="12" id="KW-1185">Reference proteome</keyword>
<proteinExistence type="inferred from homology"/>
<gene>
    <name evidence="11" type="ORF">HU200_030316</name>
</gene>
<dbReference type="InterPro" id="IPR008630">
    <property type="entry name" value="Glyco_trans_34"/>
</dbReference>
<organism evidence="11 12">
    <name type="scientific">Digitaria exilis</name>
    <dbReference type="NCBI Taxonomy" id="1010633"/>
    <lineage>
        <taxon>Eukaryota</taxon>
        <taxon>Viridiplantae</taxon>
        <taxon>Streptophyta</taxon>
        <taxon>Embryophyta</taxon>
        <taxon>Tracheophyta</taxon>
        <taxon>Spermatophyta</taxon>
        <taxon>Magnoliopsida</taxon>
        <taxon>Liliopsida</taxon>
        <taxon>Poales</taxon>
        <taxon>Poaceae</taxon>
        <taxon>PACMAD clade</taxon>
        <taxon>Panicoideae</taxon>
        <taxon>Panicodae</taxon>
        <taxon>Paniceae</taxon>
        <taxon>Anthephorinae</taxon>
        <taxon>Digitaria</taxon>
    </lineage>
</organism>
<protein>
    <submittedName>
        <fullName evidence="11">Uncharacterized protein</fullName>
    </submittedName>
</protein>
<dbReference type="GO" id="GO:0005802">
    <property type="term" value="C:trans-Golgi network"/>
    <property type="evidence" value="ECO:0007669"/>
    <property type="project" value="TreeGrafter"/>
</dbReference>
<keyword evidence="5" id="KW-0812">Transmembrane</keyword>
<reference evidence="11" key="1">
    <citation type="submission" date="2020-07" db="EMBL/GenBank/DDBJ databases">
        <title>Genome sequence and genetic diversity analysis of an under-domesticated orphan crop, white fonio (Digitaria exilis).</title>
        <authorList>
            <person name="Bennetzen J.L."/>
            <person name="Chen S."/>
            <person name="Ma X."/>
            <person name="Wang X."/>
            <person name="Yssel A.E.J."/>
            <person name="Chaluvadi S.R."/>
            <person name="Johnson M."/>
            <person name="Gangashetty P."/>
            <person name="Hamidou F."/>
            <person name="Sanogo M.D."/>
            <person name="Zwaenepoel A."/>
            <person name="Wallace J."/>
            <person name="Van De Peer Y."/>
            <person name="Van Deynze A."/>
        </authorList>
    </citation>
    <scope>NUCLEOTIDE SEQUENCE</scope>
    <source>
        <tissue evidence="11">Leaves</tissue>
    </source>
</reference>
<evidence type="ECO:0000256" key="1">
    <source>
        <dbReference type="ARBA" id="ARBA00004323"/>
    </source>
</evidence>
<evidence type="ECO:0000256" key="7">
    <source>
        <dbReference type="ARBA" id="ARBA00022989"/>
    </source>
</evidence>
<evidence type="ECO:0000256" key="3">
    <source>
        <dbReference type="ARBA" id="ARBA00022676"/>
    </source>
</evidence>
<name>A0A835C0A0_9POAL</name>
<dbReference type="GO" id="GO:0000139">
    <property type="term" value="C:Golgi membrane"/>
    <property type="evidence" value="ECO:0007669"/>
    <property type="project" value="UniProtKB-SubCell"/>
</dbReference>
<evidence type="ECO:0000256" key="8">
    <source>
        <dbReference type="ARBA" id="ARBA00023034"/>
    </source>
</evidence>
<dbReference type="PANTHER" id="PTHR31311:SF21">
    <property type="entry name" value="GLYCOSYLTRANSFERASE 3"/>
    <property type="match status" value="1"/>
</dbReference>
<accession>A0A835C0A0</accession>
<evidence type="ECO:0000256" key="2">
    <source>
        <dbReference type="ARBA" id="ARBA00005664"/>
    </source>
</evidence>
<dbReference type="GO" id="GO:0005768">
    <property type="term" value="C:endosome"/>
    <property type="evidence" value="ECO:0007669"/>
    <property type="project" value="TreeGrafter"/>
</dbReference>
<sequence>MDHGAWRAHEAGGGNTTLSTQVLCPARHGHAGDSAHAMMWRGTLAGMANDKRSGLSVATGGLDHDGKRQWGVMAGRLGMLISRRAPSYAYDRSPWDDERVDGAAPMARAAAARGVDPIQRTMFAYQHLPQYRTFCNQVRLTISLQIEQFHIHLLYLELPARADFPCIETEDPVCSPPLPQIRGAAAASPEWLGRSPVRGGSSSSKLTQRAINNIRFCLLCAFVTVLVLRGTVGVNRRLVYIAGVSNHRAPPAGTTKVVAAEEDDIDRVLREIRADSDPEDDDDVITSTTTPATRSSYYDSGSAWTTASYSLGPRVTRWNAKRRRWLYNNPGFPSRDARGNPRVMLVTASPRGPCAAAADTLAGDHFLLRATKNKVDYCRLHGIEFMPTMSHLDVDGELTGGGWAKLPLLRRLMLAHPEVEWFWWMDSDALVTDMGFELPLSRYETTHLVLHGNSYVLFQQRSWEAVGTGSFLLRNCQWSLELLDAWAVMGPKGRPRHDAGKLLTATLYGRPAFEADDQSALVHLLITEKERWMEKVYLENEYYLHGLWMELVDKYEKAMEKHHPGYGDDRWPFVTHFAGCKPCNGGKHNTSSGGGGRHSRATTGTSMKGGGNSSDELDRCVRGMERAFNFADNQVLRLYGFRHESLASAEVTPVANRSANPLEAKEEAITFLKRPKDPVVWSDDVRTYRKPKRKRDSVLNRILKRLGWRPEL</sequence>
<comment type="subcellular location">
    <subcellularLocation>
        <location evidence="1">Golgi apparatus membrane</location>
        <topology evidence="1">Single-pass type II membrane protein</topology>
    </subcellularLocation>
</comment>
<dbReference type="GO" id="GO:0009969">
    <property type="term" value="P:xyloglucan biosynthetic process"/>
    <property type="evidence" value="ECO:0007669"/>
    <property type="project" value="TreeGrafter"/>
</dbReference>
<dbReference type="Gene3D" id="3.90.550.10">
    <property type="entry name" value="Spore Coat Polysaccharide Biosynthesis Protein SpsA, Chain A"/>
    <property type="match status" value="1"/>
</dbReference>
<evidence type="ECO:0000256" key="5">
    <source>
        <dbReference type="ARBA" id="ARBA00022692"/>
    </source>
</evidence>
<dbReference type="Proteomes" id="UP000636709">
    <property type="component" value="Unassembled WGS sequence"/>
</dbReference>
<evidence type="ECO:0000256" key="9">
    <source>
        <dbReference type="ARBA" id="ARBA00023136"/>
    </source>
</evidence>
<comment type="similarity">
    <text evidence="2">Belongs to the glycosyltransferase 34 family.</text>
</comment>
<keyword evidence="7" id="KW-1133">Transmembrane helix</keyword>
<dbReference type="GO" id="GO:0016758">
    <property type="term" value="F:hexosyltransferase activity"/>
    <property type="evidence" value="ECO:0007669"/>
    <property type="project" value="TreeGrafter"/>
</dbReference>
<dbReference type="PANTHER" id="PTHR31311">
    <property type="entry name" value="XYLOGLUCAN 6-XYLOSYLTRANSFERASE 5-RELATED-RELATED"/>
    <property type="match status" value="1"/>
</dbReference>
<evidence type="ECO:0000256" key="6">
    <source>
        <dbReference type="ARBA" id="ARBA00022968"/>
    </source>
</evidence>
<dbReference type="EMBL" id="JACEFO010001762">
    <property type="protein sequence ID" value="KAF8707084.1"/>
    <property type="molecule type" value="Genomic_DNA"/>
</dbReference>
<keyword evidence="9" id="KW-0472">Membrane</keyword>